<sequence>MSQVAWIPEVEEKTQQNGVRAVPIASFHGALLPGCLSPPKNRRYFVLTVNWWPGTVRTDITGARQKQTVFSVG</sequence>
<accession>W2ZQW4</accession>
<dbReference type="EMBL" id="ANIY01001102">
    <property type="protein sequence ID" value="ETP49405.1"/>
    <property type="molecule type" value="Genomic_DNA"/>
</dbReference>
<dbReference type="AlphaFoldDB" id="W2ZQW4"/>
<evidence type="ECO:0000313" key="1">
    <source>
        <dbReference type="EMBL" id="ETP49405.1"/>
    </source>
</evidence>
<protein>
    <submittedName>
        <fullName evidence="1">Uncharacterized protein</fullName>
    </submittedName>
</protein>
<comment type="caution">
    <text evidence="1">The sequence shown here is derived from an EMBL/GenBank/DDBJ whole genome shotgun (WGS) entry which is preliminary data.</text>
</comment>
<proteinExistence type="predicted"/>
<evidence type="ECO:0000313" key="2">
    <source>
        <dbReference type="Proteomes" id="UP000018948"/>
    </source>
</evidence>
<dbReference type="Proteomes" id="UP000018948">
    <property type="component" value="Unassembled WGS sequence"/>
</dbReference>
<organism evidence="1 2">
    <name type="scientific">Phytophthora nicotianae P10297</name>
    <dbReference type="NCBI Taxonomy" id="1317064"/>
    <lineage>
        <taxon>Eukaryota</taxon>
        <taxon>Sar</taxon>
        <taxon>Stramenopiles</taxon>
        <taxon>Oomycota</taxon>
        <taxon>Peronosporomycetes</taxon>
        <taxon>Peronosporales</taxon>
        <taxon>Peronosporaceae</taxon>
        <taxon>Phytophthora</taxon>
    </lineage>
</organism>
<reference evidence="1 2" key="1">
    <citation type="submission" date="2013-11" db="EMBL/GenBank/DDBJ databases">
        <title>The Genome Sequence of Phytophthora parasitica P10297.</title>
        <authorList>
            <consortium name="The Broad Institute Genomics Platform"/>
            <person name="Russ C."/>
            <person name="Tyler B."/>
            <person name="Panabieres F."/>
            <person name="Shan W."/>
            <person name="Tripathy S."/>
            <person name="Grunwald N."/>
            <person name="Machado M."/>
            <person name="Johnson C.S."/>
            <person name="Walker B."/>
            <person name="Young S.K."/>
            <person name="Zeng Q."/>
            <person name="Gargeya S."/>
            <person name="Fitzgerald M."/>
            <person name="Haas B."/>
            <person name="Abouelleil A."/>
            <person name="Allen A.W."/>
            <person name="Alvarado L."/>
            <person name="Arachchi H.M."/>
            <person name="Berlin A.M."/>
            <person name="Chapman S.B."/>
            <person name="Gainer-Dewar J."/>
            <person name="Goldberg J."/>
            <person name="Griggs A."/>
            <person name="Gujja S."/>
            <person name="Hansen M."/>
            <person name="Howarth C."/>
            <person name="Imamovic A."/>
            <person name="Ireland A."/>
            <person name="Larimer J."/>
            <person name="McCowan C."/>
            <person name="Murphy C."/>
            <person name="Pearson M."/>
            <person name="Poon T.W."/>
            <person name="Priest M."/>
            <person name="Roberts A."/>
            <person name="Saif S."/>
            <person name="Shea T."/>
            <person name="Sisk P."/>
            <person name="Sykes S."/>
            <person name="Wortman J."/>
            <person name="Nusbaum C."/>
            <person name="Birren B."/>
        </authorList>
    </citation>
    <scope>NUCLEOTIDE SEQUENCE [LARGE SCALE GENOMIC DNA]</scope>
    <source>
        <strain evidence="1 2">P10297</strain>
    </source>
</reference>
<gene>
    <name evidence="1" type="ORF">F442_05058</name>
</gene>
<name>W2ZQW4_PHYNI</name>